<dbReference type="Proteomes" id="UP000241238">
    <property type="component" value="Chromosome"/>
</dbReference>
<accession>A0ABM6U6I1</accession>
<organism evidence="1 2">
    <name type="scientific">Fusobacterium varium ATCC 27725</name>
    <dbReference type="NCBI Taxonomy" id="469618"/>
    <lineage>
        <taxon>Bacteria</taxon>
        <taxon>Fusobacteriati</taxon>
        <taxon>Fusobacteriota</taxon>
        <taxon>Fusobacteriia</taxon>
        <taxon>Fusobacteriales</taxon>
        <taxon>Fusobacteriaceae</taxon>
        <taxon>Fusobacterium</taxon>
    </lineage>
</organism>
<proteinExistence type="predicted"/>
<keyword evidence="2" id="KW-1185">Reference proteome</keyword>
<dbReference type="GeneID" id="77468854"/>
<sequence>MFIRFEIFCKPAYEIAFSPIDDIEKDLQEAPKNFLLKDRFNIIAEEIIKRNTIKKFIVLDGMAAIRDYGIEIEEEDNIEETPVIDKKIVRNLNQFSIFKGIIDFI</sequence>
<reference evidence="2" key="1">
    <citation type="journal article" date="2018" name="MSphere">
        <title>Fusobacterium Genomics Using MinION and Illumina Sequencing Enables Genome Completion and Correction.</title>
        <authorList>
            <person name="Todd S.M."/>
            <person name="Settlage R.E."/>
            <person name="Lahmers K.K."/>
            <person name="Slade D.J."/>
        </authorList>
    </citation>
    <scope>NUCLEOTIDE SEQUENCE [LARGE SCALE GENOMIC DNA]</scope>
    <source>
        <strain evidence="2">ATCC 27725</strain>
    </source>
</reference>
<dbReference type="EMBL" id="CP028103">
    <property type="protein sequence ID" value="AVQ32036.1"/>
    <property type="molecule type" value="Genomic_DNA"/>
</dbReference>
<evidence type="ECO:0000313" key="1">
    <source>
        <dbReference type="EMBL" id="AVQ32036.1"/>
    </source>
</evidence>
<dbReference type="RefSeq" id="WP_005948404.1">
    <property type="nucleotide sequence ID" value="NZ_CP028103.1"/>
</dbReference>
<name>A0ABM6U6I1_FUSVA</name>
<gene>
    <name evidence="1" type="ORF">C4N18_12680</name>
</gene>
<evidence type="ECO:0000313" key="2">
    <source>
        <dbReference type="Proteomes" id="UP000241238"/>
    </source>
</evidence>
<protein>
    <submittedName>
        <fullName evidence="1">Uncharacterized protein</fullName>
    </submittedName>
</protein>